<dbReference type="Pfam" id="PF05572">
    <property type="entry name" value="Peptidase_M43"/>
    <property type="match status" value="1"/>
</dbReference>
<dbReference type="InterPro" id="IPR008754">
    <property type="entry name" value="Peptidase_M43"/>
</dbReference>
<dbReference type="HOGENOM" id="CLU_048726_1_1_1"/>
<keyword evidence="5" id="KW-0378">Hydrolase</keyword>
<keyword evidence="8" id="KW-1015">Disulfide bond</keyword>
<evidence type="ECO:0000256" key="2">
    <source>
        <dbReference type="ARBA" id="ARBA00022670"/>
    </source>
</evidence>
<evidence type="ECO:0000256" key="5">
    <source>
        <dbReference type="ARBA" id="ARBA00022801"/>
    </source>
</evidence>
<keyword evidence="2" id="KW-0645">Protease</keyword>
<dbReference type="GO" id="GO:0046872">
    <property type="term" value="F:metal ion binding"/>
    <property type="evidence" value="ECO:0007669"/>
    <property type="project" value="UniProtKB-KW"/>
</dbReference>
<dbReference type="PANTHER" id="PTHR47466">
    <property type="match status" value="1"/>
</dbReference>
<keyword evidence="3" id="KW-0479">Metal-binding</keyword>
<evidence type="ECO:0000256" key="4">
    <source>
        <dbReference type="ARBA" id="ARBA00022729"/>
    </source>
</evidence>
<dbReference type="CDD" id="cd04275">
    <property type="entry name" value="ZnMc_pappalysin_like"/>
    <property type="match status" value="1"/>
</dbReference>
<dbReference type="SUPFAM" id="SSF55486">
    <property type="entry name" value="Metalloproteases ('zincins'), catalytic domain"/>
    <property type="match status" value="1"/>
</dbReference>
<dbReference type="GO" id="GO:0006508">
    <property type="term" value="P:proteolysis"/>
    <property type="evidence" value="ECO:0007669"/>
    <property type="project" value="UniProtKB-KW"/>
</dbReference>
<evidence type="ECO:0000256" key="6">
    <source>
        <dbReference type="ARBA" id="ARBA00022833"/>
    </source>
</evidence>
<keyword evidence="6" id="KW-0862">Zinc</keyword>
<proteinExistence type="inferred from homology"/>
<name>A0A067PQU9_9AGAM</name>
<sequence>MILSQILGVFLAASPFAQLFASAFPAAPKPGVCGTYISPADILIAEAHFQEHLVQPPVNANAAIPSISVCWHIIYEDESVNGGYVSDAAIADQISVLNELYSQSGLSFATASVDRWNAPEFFSITEGSAEALAMKSATAMGNEDTLNIWTVGDLGGGIKGGFSTFPSQYTNDPISDGVVVLFSTLPGGPFAGANSGKNVVHEVGHWCGLYHTFQGGCTPPGDYVDDTPAEANPAPGGCPVIDSCPNDPGLDPVQNYMDYSSEECKTEFTTGQMSRMQDQLRTYRGISV</sequence>
<dbReference type="Gene3D" id="3.40.390.10">
    <property type="entry name" value="Collagenase (Catalytic Domain)"/>
    <property type="match status" value="1"/>
</dbReference>
<evidence type="ECO:0000256" key="1">
    <source>
        <dbReference type="ARBA" id="ARBA00008721"/>
    </source>
</evidence>
<keyword evidence="4 9" id="KW-0732">Signal</keyword>
<dbReference type="InParanoid" id="A0A067PQU9"/>
<dbReference type="GO" id="GO:0008237">
    <property type="term" value="F:metallopeptidase activity"/>
    <property type="evidence" value="ECO:0007669"/>
    <property type="project" value="UniProtKB-KW"/>
</dbReference>
<keyword evidence="12" id="KW-1185">Reference proteome</keyword>
<evidence type="ECO:0000313" key="12">
    <source>
        <dbReference type="Proteomes" id="UP000027265"/>
    </source>
</evidence>
<evidence type="ECO:0000256" key="8">
    <source>
        <dbReference type="ARBA" id="ARBA00023157"/>
    </source>
</evidence>
<protein>
    <recommendedName>
        <fullName evidence="10">Peptidase M43 pregnancy-associated plasma-A domain-containing protein</fullName>
    </recommendedName>
</protein>
<comment type="similarity">
    <text evidence="1">Belongs to the peptidase M43B family.</text>
</comment>
<evidence type="ECO:0000256" key="7">
    <source>
        <dbReference type="ARBA" id="ARBA00023049"/>
    </source>
</evidence>
<reference evidence="12" key="1">
    <citation type="journal article" date="2014" name="Proc. Natl. Acad. Sci. U.S.A.">
        <title>Extensive sampling of basidiomycete genomes demonstrates inadequacy of the white-rot/brown-rot paradigm for wood decay fungi.</title>
        <authorList>
            <person name="Riley R."/>
            <person name="Salamov A.A."/>
            <person name="Brown D.W."/>
            <person name="Nagy L.G."/>
            <person name="Floudas D."/>
            <person name="Held B.W."/>
            <person name="Levasseur A."/>
            <person name="Lombard V."/>
            <person name="Morin E."/>
            <person name="Otillar R."/>
            <person name="Lindquist E.A."/>
            <person name="Sun H."/>
            <person name="LaButti K.M."/>
            <person name="Schmutz J."/>
            <person name="Jabbour D."/>
            <person name="Luo H."/>
            <person name="Baker S.E."/>
            <person name="Pisabarro A.G."/>
            <person name="Walton J.D."/>
            <person name="Blanchette R.A."/>
            <person name="Henrissat B."/>
            <person name="Martin F."/>
            <person name="Cullen D."/>
            <person name="Hibbett D.S."/>
            <person name="Grigoriev I.V."/>
        </authorList>
    </citation>
    <scope>NUCLEOTIDE SEQUENCE [LARGE SCALE GENOMIC DNA]</scope>
    <source>
        <strain evidence="12">MUCL 33604</strain>
    </source>
</reference>
<gene>
    <name evidence="11" type="ORF">JAAARDRAFT_183956</name>
</gene>
<organism evidence="11 12">
    <name type="scientific">Jaapia argillacea MUCL 33604</name>
    <dbReference type="NCBI Taxonomy" id="933084"/>
    <lineage>
        <taxon>Eukaryota</taxon>
        <taxon>Fungi</taxon>
        <taxon>Dikarya</taxon>
        <taxon>Basidiomycota</taxon>
        <taxon>Agaricomycotina</taxon>
        <taxon>Agaricomycetes</taxon>
        <taxon>Agaricomycetidae</taxon>
        <taxon>Jaapiales</taxon>
        <taxon>Jaapiaceae</taxon>
        <taxon>Jaapia</taxon>
    </lineage>
</organism>
<dbReference type="PANTHER" id="PTHR47466:SF1">
    <property type="entry name" value="METALLOPROTEASE MEP1 (AFU_ORTHOLOGUE AFUA_1G07730)-RELATED"/>
    <property type="match status" value="1"/>
</dbReference>
<evidence type="ECO:0000256" key="3">
    <source>
        <dbReference type="ARBA" id="ARBA00022723"/>
    </source>
</evidence>
<evidence type="ECO:0000259" key="10">
    <source>
        <dbReference type="Pfam" id="PF05572"/>
    </source>
</evidence>
<dbReference type="AlphaFoldDB" id="A0A067PQU9"/>
<dbReference type="Proteomes" id="UP000027265">
    <property type="component" value="Unassembled WGS sequence"/>
</dbReference>
<dbReference type="InterPro" id="IPR024079">
    <property type="entry name" value="MetalloPept_cat_dom_sf"/>
</dbReference>
<dbReference type="EMBL" id="KL197738">
    <property type="protein sequence ID" value="KDQ52691.1"/>
    <property type="molecule type" value="Genomic_DNA"/>
</dbReference>
<feature type="signal peptide" evidence="9">
    <location>
        <begin position="1"/>
        <end position="21"/>
    </location>
</feature>
<feature type="domain" description="Peptidase M43 pregnancy-associated plasma-A" evidence="10">
    <location>
        <begin position="142"/>
        <end position="280"/>
    </location>
</feature>
<accession>A0A067PQU9</accession>
<keyword evidence="7" id="KW-0482">Metalloprotease</keyword>
<dbReference type="OrthoDB" id="536211at2759"/>
<evidence type="ECO:0000313" key="11">
    <source>
        <dbReference type="EMBL" id="KDQ52691.1"/>
    </source>
</evidence>
<dbReference type="MEROPS" id="M43.008"/>
<feature type="chain" id="PRO_5001643391" description="Peptidase M43 pregnancy-associated plasma-A domain-containing protein" evidence="9">
    <location>
        <begin position="22"/>
        <end position="288"/>
    </location>
</feature>
<dbReference type="STRING" id="933084.A0A067PQU9"/>
<evidence type="ECO:0000256" key="9">
    <source>
        <dbReference type="SAM" id="SignalP"/>
    </source>
</evidence>